<dbReference type="EMBL" id="BAABHJ010000031">
    <property type="protein sequence ID" value="GAA4615995.1"/>
    <property type="molecule type" value="Genomic_DNA"/>
</dbReference>
<dbReference type="Proteomes" id="UP001500212">
    <property type="component" value="Unassembled WGS sequence"/>
</dbReference>
<comment type="caution">
    <text evidence="1">The sequence shown here is derived from an EMBL/GenBank/DDBJ whole genome shotgun (WGS) entry which is preliminary data.</text>
</comment>
<name>A0ABP8TVA7_9ACTN</name>
<gene>
    <name evidence="1" type="ORF">GCM10023195_70870</name>
</gene>
<reference evidence="2" key="1">
    <citation type="journal article" date="2019" name="Int. J. Syst. Evol. Microbiol.">
        <title>The Global Catalogue of Microorganisms (GCM) 10K type strain sequencing project: providing services to taxonomists for standard genome sequencing and annotation.</title>
        <authorList>
            <consortium name="The Broad Institute Genomics Platform"/>
            <consortium name="The Broad Institute Genome Sequencing Center for Infectious Disease"/>
            <person name="Wu L."/>
            <person name="Ma J."/>
        </authorList>
    </citation>
    <scope>NUCLEOTIDE SEQUENCE [LARGE SCALE GENOMIC DNA]</scope>
    <source>
        <strain evidence="2">JCM 17938</strain>
    </source>
</reference>
<keyword evidence="2" id="KW-1185">Reference proteome</keyword>
<organism evidence="1 2">
    <name type="scientific">Actinoallomurus liliacearum</name>
    <dbReference type="NCBI Taxonomy" id="1080073"/>
    <lineage>
        <taxon>Bacteria</taxon>
        <taxon>Bacillati</taxon>
        <taxon>Actinomycetota</taxon>
        <taxon>Actinomycetes</taxon>
        <taxon>Streptosporangiales</taxon>
        <taxon>Thermomonosporaceae</taxon>
        <taxon>Actinoallomurus</taxon>
    </lineage>
</organism>
<evidence type="ECO:0008006" key="3">
    <source>
        <dbReference type="Google" id="ProtNLM"/>
    </source>
</evidence>
<accession>A0ABP8TVA7</accession>
<evidence type="ECO:0000313" key="1">
    <source>
        <dbReference type="EMBL" id="GAA4615995.1"/>
    </source>
</evidence>
<evidence type="ECO:0000313" key="2">
    <source>
        <dbReference type="Proteomes" id="UP001500212"/>
    </source>
</evidence>
<sequence>MADSHKYIDDREGVTDMSKWANTTARLIEWSHRYGNQSRTSARTPTKRVIDTAFELAWNWDAIDIALQGVRAGRVRLLAHGNALAVEPLSDPSIEALDIVLEKIDTANTEENTIGPSLAPAHDYFRAQEGRRSVYMNIPHWIAGLYVQHMKNYVAQRHWDVPADTDLGGLKVGDAIPLIGTLKGISFLQYTLFQGEPSPKTAYLGMESHTLAKSLRRYNPNNTAIDAFIEMLTYKPGRSPLSAPIIPWCGKLIIPFFLMSDGLEERMVLRAAASNPSTAGRLGESLGALCRRWADRLKSIPGTRVATEVKVLAANRRKIGDLDIVVLDADQKTGLIIEAKWPIDARTLPDAWKQEAAIDKGRSQIVRLKKAITEGALVKLPLDWPPFADIEWKWLVGTSRYLDSRISHPDIDVTSLRFVEQLLPVTSTTELIHKLTTFPYPKEGHEFRLNWRKFKIGDTTVKCREIEMLQPEPSPPAERNRAKGWT</sequence>
<proteinExistence type="predicted"/>
<protein>
    <recommendedName>
        <fullName evidence="3">NERD domain-containing protein</fullName>
    </recommendedName>
</protein>